<dbReference type="SUPFAM" id="SSF50341">
    <property type="entry name" value="CheW-like"/>
    <property type="match status" value="1"/>
</dbReference>
<dbReference type="Pfam" id="PF01584">
    <property type="entry name" value="CheW"/>
    <property type="match status" value="1"/>
</dbReference>
<dbReference type="InterPro" id="IPR036061">
    <property type="entry name" value="CheW-like_dom_sf"/>
</dbReference>
<protein>
    <recommendedName>
        <fullName evidence="1">CheW-like domain-containing protein</fullName>
    </recommendedName>
</protein>
<dbReference type="Gene3D" id="2.40.50.180">
    <property type="entry name" value="CheA-289, Domain 4"/>
    <property type="match status" value="1"/>
</dbReference>
<gene>
    <name evidence="2" type="ORF">COW36_21770</name>
</gene>
<proteinExistence type="predicted"/>
<evidence type="ECO:0000313" key="3">
    <source>
        <dbReference type="Proteomes" id="UP000231019"/>
    </source>
</evidence>
<evidence type="ECO:0000259" key="1">
    <source>
        <dbReference type="PROSITE" id="PS50851"/>
    </source>
</evidence>
<dbReference type="EMBL" id="PFFQ01000060">
    <property type="protein sequence ID" value="PIW14398.1"/>
    <property type="molecule type" value="Genomic_DNA"/>
</dbReference>
<dbReference type="PANTHER" id="PTHR22617:SF23">
    <property type="entry name" value="CHEMOTAXIS PROTEIN CHEW"/>
    <property type="match status" value="1"/>
</dbReference>
<dbReference type="PROSITE" id="PS50851">
    <property type="entry name" value="CHEW"/>
    <property type="match status" value="1"/>
</dbReference>
<dbReference type="SMART" id="SM00260">
    <property type="entry name" value="CheW"/>
    <property type="match status" value="1"/>
</dbReference>
<evidence type="ECO:0000313" key="2">
    <source>
        <dbReference type="EMBL" id="PIW14398.1"/>
    </source>
</evidence>
<dbReference type="Proteomes" id="UP000231019">
    <property type="component" value="Unassembled WGS sequence"/>
</dbReference>
<comment type="caution">
    <text evidence="2">The sequence shown here is derived from an EMBL/GenBank/DDBJ whole genome shotgun (WGS) entry which is preliminary data.</text>
</comment>
<dbReference type="InterPro" id="IPR039315">
    <property type="entry name" value="CheW"/>
</dbReference>
<name>A0A2M7FZR5_9BACT</name>
<dbReference type="GO" id="GO:0007165">
    <property type="term" value="P:signal transduction"/>
    <property type="evidence" value="ECO:0007669"/>
    <property type="project" value="InterPro"/>
</dbReference>
<sequence>MSERNPYILLKNEKETELLKSRTQALAQSSAAIEEALMRLGAVEYLIFWAGSHRYALDVRFAGEVHVEVYCEPLPYVPELIRGIANIRGEIMVLIDLSLLMGFEPQAKRSQYNVIPLHFNGRKLGIIVDEFEDLSSIPTKHILSEAAVPRHIQGMTISQIYIIQAQSLIYDERIYIVD</sequence>
<dbReference type="Gene3D" id="2.30.30.40">
    <property type="entry name" value="SH3 Domains"/>
    <property type="match status" value="1"/>
</dbReference>
<dbReference type="GO" id="GO:0005829">
    <property type="term" value="C:cytosol"/>
    <property type="evidence" value="ECO:0007669"/>
    <property type="project" value="TreeGrafter"/>
</dbReference>
<reference evidence="2 3" key="1">
    <citation type="submission" date="2017-09" db="EMBL/GenBank/DDBJ databases">
        <title>Depth-based differentiation of microbial function through sediment-hosted aquifers and enrichment of novel symbionts in the deep terrestrial subsurface.</title>
        <authorList>
            <person name="Probst A.J."/>
            <person name="Ladd B."/>
            <person name="Jarett J.K."/>
            <person name="Geller-Mcgrath D.E."/>
            <person name="Sieber C.M."/>
            <person name="Emerson J.B."/>
            <person name="Anantharaman K."/>
            <person name="Thomas B.C."/>
            <person name="Malmstrom R."/>
            <person name="Stieglmeier M."/>
            <person name="Klingl A."/>
            <person name="Woyke T."/>
            <person name="Ryan C.M."/>
            <person name="Banfield J.F."/>
        </authorList>
    </citation>
    <scope>NUCLEOTIDE SEQUENCE [LARGE SCALE GENOMIC DNA]</scope>
    <source>
        <strain evidence="2">CG17_big_fil_post_rev_8_21_14_2_50_48_46</strain>
    </source>
</reference>
<dbReference type="GO" id="GO:0006935">
    <property type="term" value="P:chemotaxis"/>
    <property type="evidence" value="ECO:0007669"/>
    <property type="project" value="InterPro"/>
</dbReference>
<dbReference type="InterPro" id="IPR002545">
    <property type="entry name" value="CheW-lke_dom"/>
</dbReference>
<dbReference type="AlphaFoldDB" id="A0A2M7FZR5"/>
<organism evidence="2 3">
    <name type="scientific">bacterium (Candidatus Blackallbacteria) CG17_big_fil_post_rev_8_21_14_2_50_48_46</name>
    <dbReference type="NCBI Taxonomy" id="2014261"/>
    <lineage>
        <taxon>Bacteria</taxon>
        <taxon>Candidatus Blackallbacteria</taxon>
    </lineage>
</organism>
<accession>A0A2M7FZR5</accession>
<feature type="domain" description="CheW-like" evidence="1">
    <location>
        <begin position="42"/>
        <end position="178"/>
    </location>
</feature>
<dbReference type="PANTHER" id="PTHR22617">
    <property type="entry name" value="CHEMOTAXIS SENSOR HISTIDINE KINASE-RELATED"/>
    <property type="match status" value="1"/>
</dbReference>